<dbReference type="Proteomes" id="UP000236724">
    <property type="component" value="Unassembled WGS sequence"/>
</dbReference>
<keyword evidence="2 7" id="KW-0548">Nucleotidyltransferase</keyword>
<dbReference type="HAMAP" id="MF_00802">
    <property type="entry name" value="GlnE"/>
    <property type="match status" value="1"/>
</dbReference>
<dbReference type="RefSeq" id="WP_177428493.1">
    <property type="nucleotide sequence ID" value="NZ_FMSV02000511.1"/>
</dbReference>
<dbReference type="Gene3D" id="1.20.120.1510">
    <property type="match status" value="1"/>
</dbReference>
<dbReference type="EC" id="2.7.7.89" evidence="7"/>
<protein>
    <recommendedName>
        <fullName evidence="7">Bifunctional glutamine synthetase adenylyltransferase/adenylyl-removing enzyme</fullName>
    </recommendedName>
    <alternativeName>
        <fullName evidence="7">ATP:glutamine synthetase adenylyltransferase</fullName>
    </alternativeName>
    <alternativeName>
        <fullName evidence="7">ATase</fullName>
    </alternativeName>
    <domain>
        <recommendedName>
            <fullName evidence="7">Glutamine synthetase adenylyl-L-tyrosine phosphorylase</fullName>
            <ecNumber evidence="7">2.7.7.89</ecNumber>
        </recommendedName>
        <alternativeName>
            <fullName evidence="7">Adenylyl removase</fullName>
            <shortName evidence="7">AR</shortName>
            <shortName evidence="7">AT-N</shortName>
        </alternativeName>
    </domain>
    <domain>
        <recommendedName>
            <fullName evidence="7">Glutamine synthetase adenylyl transferase</fullName>
            <ecNumber evidence="7">2.7.7.42</ecNumber>
        </recommendedName>
        <alternativeName>
            <fullName evidence="7">Adenylyl transferase</fullName>
            <shortName evidence="7">AT</shortName>
            <shortName evidence="7">AT-C</shortName>
        </alternativeName>
    </domain>
</protein>
<gene>
    <name evidence="7 10" type="primary">glnE</name>
    <name evidence="10" type="ORF">MBHS_02781</name>
</gene>
<keyword evidence="5 7" id="KW-0460">Magnesium</keyword>
<dbReference type="GO" id="GO:0008882">
    <property type="term" value="F:[glutamate-ammonia-ligase] adenylyltransferase activity"/>
    <property type="evidence" value="ECO:0007669"/>
    <property type="project" value="UniProtKB-UniRule"/>
</dbReference>
<keyword evidence="4 7" id="KW-0067">ATP-binding</keyword>
<feature type="region of interest" description="Adenylyl removase" evidence="7">
    <location>
        <begin position="1"/>
        <end position="475"/>
    </location>
</feature>
<dbReference type="NCBIfam" id="NF008292">
    <property type="entry name" value="PRK11072.1"/>
    <property type="match status" value="1"/>
</dbReference>
<feature type="region of interest" description="Adenylyl transferase" evidence="7">
    <location>
        <begin position="485"/>
        <end position="1001"/>
    </location>
</feature>
<dbReference type="GO" id="GO:0047388">
    <property type="term" value="F:[glutamine synthetase]-adenylyl-L-tyrosine phosphorylase activity"/>
    <property type="evidence" value="ECO:0007669"/>
    <property type="project" value="UniProtKB-EC"/>
</dbReference>
<dbReference type="Pfam" id="PF03710">
    <property type="entry name" value="GlnE"/>
    <property type="match status" value="2"/>
</dbReference>
<evidence type="ECO:0000259" key="9">
    <source>
        <dbReference type="Pfam" id="PF08335"/>
    </source>
</evidence>
<dbReference type="InterPro" id="IPR023057">
    <property type="entry name" value="GlnE"/>
</dbReference>
<dbReference type="GO" id="GO:0005829">
    <property type="term" value="C:cytosol"/>
    <property type="evidence" value="ECO:0007669"/>
    <property type="project" value="TreeGrafter"/>
</dbReference>
<evidence type="ECO:0000256" key="2">
    <source>
        <dbReference type="ARBA" id="ARBA00022695"/>
    </source>
</evidence>
<dbReference type="CDD" id="cd05401">
    <property type="entry name" value="NT_GlnE_GlnD_like"/>
    <property type="match status" value="2"/>
</dbReference>
<accession>A0A1H6FD22</accession>
<evidence type="ECO:0000313" key="10">
    <source>
        <dbReference type="EMBL" id="SEH06915.1"/>
    </source>
</evidence>
<dbReference type="AlphaFoldDB" id="A0A1H6FD22"/>
<dbReference type="Gene3D" id="3.30.460.10">
    <property type="entry name" value="Beta Polymerase, domain 2"/>
    <property type="match status" value="2"/>
</dbReference>
<dbReference type="InterPro" id="IPR013546">
    <property type="entry name" value="PII_UdlTrfase/GS_AdlTrfase"/>
</dbReference>
<dbReference type="PANTHER" id="PTHR30621:SF0">
    <property type="entry name" value="BIFUNCTIONAL GLUTAMINE SYNTHETASE ADENYLYLTRANSFERASE_ADENYLYL-REMOVING ENZYME"/>
    <property type="match status" value="1"/>
</dbReference>
<dbReference type="InterPro" id="IPR043519">
    <property type="entry name" value="NT_sf"/>
</dbReference>
<feature type="domain" description="PII-uridylyltransferase/Glutamine-synthetase adenylyltransferase" evidence="9">
    <location>
        <begin position="334"/>
        <end position="472"/>
    </location>
</feature>
<name>A0A1H6FD22_9GAMM</name>
<dbReference type="SUPFAM" id="SSF81301">
    <property type="entry name" value="Nucleotidyltransferase"/>
    <property type="match status" value="2"/>
</dbReference>
<feature type="domain" description="Glutamate-ammonia ligase adenylyltransferase repeated" evidence="8">
    <location>
        <begin position="47"/>
        <end position="311"/>
    </location>
</feature>
<dbReference type="GO" id="GO:0016874">
    <property type="term" value="F:ligase activity"/>
    <property type="evidence" value="ECO:0007669"/>
    <property type="project" value="UniProtKB-KW"/>
</dbReference>
<comment type="catalytic activity">
    <reaction evidence="7">
        <text>[glutamine synthetase]-L-tyrosine + ATP = [glutamine synthetase]-O(4)-(5'-adenylyl)-L-tyrosine + diphosphate</text>
        <dbReference type="Rhea" id="RHEA:18589"/>
        <dbReference type="Rhea" id="RHEA-COMP:10660"/>
        <dbReference type="Rhea" id="RHEA-COMP:10661"/>
        <dbReference type="ChEBI" id="CHEBI:30616"/>
        <dbReference type="ChEBI" id="CHEBI:33019"/>
        <dbReference type="ChEBI" id="CHEBI:46858"/>
        <dbReference type="ChEBI" id="CHEBI:83624"/>
        <dbReference type="EC" id="2.7.7.42"/>
    </reaction>
</comment>
<sequence>MPSSNNTLCPASLTMAWQQAQHQCQEIITQQNLPEDLFEQAPENLPELEKVWTCSPFIVRQCRLYPGLLQDFMDSGDLLTAYDDGSNAADVLSNGAGIMRKKLQDMLGAYETPLEESAWMENLRQFRQREMVRIAWRDIVGLADIHDNLKDISNLADVVIQDTVERLSHTLSKRFGKPRNKQGDLQSLLVIGMGKLGGRELNFSSDIDLIYVFPENGETDGSKENGQRCLSNQEYFIKLGQKLIQLLNTQTAYGFVFRVDMRLRPFGGSGPMAVSFSAMEDYYQIHAREWERYALVKARFVTGSETDKNQLQKMLTPFIYRRYLDFTAFESLRDLKTQIDREVRRLSKQQNIKLGHGGIREIEFIVQVFQLLRGGREPGLQTRHLLTTLAHLQAYDYLPASTVEQLQVAYIFLRRVEHRIQLMEDAQTQQLPENETDQQRLVWMLGFADWDAFMVVLDQHRQHVAGHFKTLIAPEEESAEVSSTATEAENAAAVRLENLHVLWSQVLQAEERDDGLALQLLQQSGFSDPHEALRQLCDLAATKVMRQQSAQAQRRLQQLMPLLLTEVSQTTNSKTTLQHSLRLVEAITRRSVYLALLLEHPQALHHLIQLCSQSEWIAAQIIRYPLLLDELLDGQKLYDLGDSALVDQALRARLAHIPEEDLELQMDSLREFKRAQVLRVGAAELSGVCNTERASDYLSAIADSILRHSLELVSYILQEKHGLPYCTDNQEQRRQAGFCIIAYGKSGGIELSYSSDLDLVFLHDSQGKGQYTDGTKSIDNAVYFSRLVGRLTHVLSTRTGGGILYEIDPRLRPGGNSGLLVSSLNAFSDYQQNNAWTWEHQALIRARAVGGDADCIAGFEKIRKQILSQQRDVEKLKTDICDMRRKMRDNLDSSDTDNFDLKQGVGGIVDIEFMLQYGVLAHAWEYPQLLETTGMLPLLEYFQNLEIWSQAQCQTLAEAYRCYRAETHRLALQNQKAKVSDDSFQALRQGVAQSWQDVMCT</sequence>
<evidence type="ECO:0000256" key="3">
    <source>
        <dbReference type="ARBA" id="ARBA00022741"/>
    </source>
</evidence>
<dbReference type="EMBL" id="FMSV02000511">
    <property type="protein sequence ID" value="SEH06915.1"/>
    <property type="molecule type" value="Genomic_DNA"/>
</dbReference>
<dbReference type="GO" id="GO:0000287">
    <property type="term" value="F:magnesium ion binding"/>
    <property type="evidence" value="ECO:0007669"/>
    <property type="project" value="UniProtKB-UniRule"/>
</dbReference>
<evidence type="ECO:0000313" key="11">
    <source>
        <dbReference type="Proteomes" id="UP000236724"/>
    </source>
</evidence>
<evidence type="ECO:0000256" key="4">
    <source>
        <dbReference type="ARBA" id="ARBA00022840"/>
    </source>
</evidence>
<evidence type="ECO:0000256" key="6">
    <source>
        <dbReference type="ARBA" id="ARBA00023268"/>
    </source>
</evidence>
<keyword evidence="1 7" id="KW-0808">Transferase</keyword>
<dbReference type="PANTHER" id="PTHR30621">
    <property type="entry name" value="GLUTAMINE SYNTHETASE ADENYLYLTRANSFERASE"/>
    <property type="match status" value="1"/>
</dbReference>
<dbReference type="FunFam" id="3.30.460.10:FF:000009">
    <property type="entry name" value="Bifunctional glutamine synthetase adenylyltransferase/adenylyl-removing enzyme"/>
    <property type="match status" value="2"/>
</dbReference>
<feature type="domain" description="PII-uridylyltransferase/Glutamine-synthetase adenylyltransferase" evidence="9">
    <location>
        <begin position="885"/>
        <end position="977"/>
    </location>
</feature>
<keyword evidence="11" id="KW-1185">Reference proteome</keyword>
<dbReference type="InterPro" id="IPR005190">
    <property type="entry name" value="GlnE_rpt_dom"/>
</dbReference>
<evidence type="ECO:0000256" key="5">
    <source>
        <dbReference type="ARBA" id="ARBA00022842"/>
    </source>
</evidence>
<dbReference type="Gene3D" id="1.20.120.330">
    <property type="entry name" value="Nucleotidyltransferases domain 2"/>
    <property type="match status" value="2"/>
</dbReference>
<proteinExistence type="inferred from homology"/>
<evidence type="ECO:0000259" key="8">
    <source>
        <dbReference type="Pfam" id="PF03710"/>
    </source>
</evidence>
<comment type="catalytic activity">
    <reaction evidence="7">
        <text>[glutamine synthetase]-O(4)-(5'-adenylyl)-L-tyrosine + phosphate = [glutamine synthetase]-L-tyrosine + ADP</text>
        <dbReference type="Rhea" id="RHEA:43716"/>
        <dbReference type="Rhea" id="RHEA-COMP:10660"/>
        <dbReference type="Rhea" id="RHEA-COMP:10661"/>
        <dbReference type="ChEBI" id="CHEBI:43474"/>
        <dbReference type="ChEBI" id="CHEBI:46858"/>
        <dbReference type="ChEBI" id="CHEBI:83624"/>
        <dbReference type="ChEBI" id="CHEBI:456216"/>
        <dbReference type="EC" id="2.7.7.89"/>
    </reaction>
</comment>
<keyword evidence="6 7" id="KW-0511">Multifunctional enzyme</keyword>
<evidence type="ECO:0000256" key="1">
    <source>
        <dbReference type="ARBA" id="ARBA00022679"/>
    </source>
</evidence>
<dbReference type="EC" id="2.7.7.42" evidence="7"/>
<keyword evidence="3 7" id="KW-0547">Nucleotide-binding</keyword>
<comment type="cofactor">
    <cofactor evidence="7">
        <name>Mg(2+)</name>
        <dbReference type="ChEBI" id="CHEBI:18420"/>
    </cofactor>
</comment>
<comment type="similarity">
    <text evidence="7">Belongs to the GlnE family.</text>
</comment>
<dbReference type="Pfam" id="PF08335">
    <property type="entry name" value="GlnD_UR_UTase"/>
    <property type="match status" value="2"/>
</dbReference>
<dbReference type="FunFam" id="1.20.120.330:FF:000005">
    <property type="entry name" value="Bifunctional glutamine synthetase adenylyltransferase/adenylyl-removing enzyme"/>
    <property type="match status" value="1"/>
</dbReference>
<dbReference type="SUPFAM" id="SSF81593">
    <property type="entry name" value="Nucleotidyltransferase substrate binding subunit/domain"/>
    <property type="match status" value="2"/>
</dbReference>
<organism evidence="10 11">
    <name type="scientific">Candidatus Venteria ishoeyi</name>
    <dbReference type="NCBI Taxonomy" id="1899563"/>
    <lineage>
        <taxon>Bacteria</taxon>
        <taxon>Pseudomonadati</taxon>
        <taxon>Pseudomonadota</taxon>
        <taxon>Gammaproteobacteria</taxon>
        <taxon>Thiotrichales</taxon>
        <taxon>Thiotrichaceae</taxon>
        <taxon>Venteria</taxon>
    </lineage>
</organism>
<dbReference type="GO" id="GO:0005524">
    <property type="term" value="F:ATP binding"/>
    <property type="evidence" value="ECO:0007669"/>
    <property type="project" value="UniProtKB-UniRule"/>
</dbReference>
<feature type="domain" description="Glutamate-ammonia ligase adenylyltransferase repeated" evidence="8">
    <location>
        <begin position="605"/>
        <end position="861"/>
    </location>
</feature>
<keyword evidence="10" id="KW-0436">Ligase</keyword>
<evidence type="ECO:0000256" key="7">
    <source>
        <dbReference type="HAMAP-Rule" id="MF_00802"/>
    </source>
</evidence>
<dbReference type="GO" id="GO:0000820">
    <property type="term" value="P:regulation of glutamine family amino acid metabolic process"/>
    <property type="evidence" value="ECO:0007669"/>
    <property type="project" value="UniProtKB-UniRule"/>
</dbReference>
<reference evidence="10 11" key="1">
    <citation type="submission" date="2016-10" db="EMBL/GenBank/DDBJ databases">
        <authorList>
            <person name="de Groot N.N."/>
        </authorList>
    </citation>
    <scope>NUCLEOTIDE SEQUENCE [LARGE SCALE GENOMIC DNA]</scope>
    <source>
        <strain evidence="10">MBHS1</strain>
    </source>
</reference>
<comment type="function">
    <text evidence="7">Involved in the regulation of glutamine synthetase GlnA, a key enzyme in the process to assimilate ammonia. When cellular nitrogen levels are high, the C-terminal adenylyl transferase (AT) inactivates GlnA by covalent transfer of an adenylyl group from ATP to specific tyrosine residue of GlnA, thus reducing its activity. Conversely, when nitrogen levels are low, the N-terminal adenylyl removase (AR) activates GlnA by removing the adenylyl group by phosphorolysis, increasing its activity. The regulatory region of GlnE binds the signal transduction protein PII (GlnB) which indicates the nitrogen status of the cell.</text>
</comment>